<dbReference type="PROSITE" id="PS00675">
    <property type="entry name" value="SIGMA54_INTERACT_1"/>
    <property type="match status" value="1"/>
</dbReference>
<keyword evidence="1" id="KW-0547">Nucleotide-binding</keyword>
<name>A0A8J7IWR1_9CYAN</name>
<protein>
    <submittedName>
        <fullName evidence="1">ATP-binding protein</fullName>
    </submittedName>
</protein>
<sequence>MAKLDDLICQSINPFDVESLASGNFWQEQQNRALTVNSIHQEAVEKIEELLDTVIQNRYSQTVLLAGDSGSGKSYLLGRLKRTFNSKAFFAYIDPWADSDFIWRHILRQMVDSLLYKPEGEEEPQLLLWLKGLSAFREGGFAKWMMGERNLFIRNLETTFPAGTYNSKQFFGVLYDLTNSELYSLACQWLRGDDLDDDDLRKLKVKRAIDSENAAKGILGNFSRIATNNRPIVFCFDSLDSIPRLPQGNIDLQALFNVNTIFYNQYFKNFLVIISIIKSTWDENKRFIQPADLAPGRLHREVYLKPINKKQIEALWVMRLHSLHQQSKPKPISDIEPLSKEQINLRFPRGKTLPRMALSIGRELFQQYKDGLRRDTKPPIDRKAILLAEFELKWQDEFAKTKERIKKITFLSAPDLIRILQDALKALQVKELRTKFIRGKYSGYSLNYKNPHKQEKVGVVWTEDANFTSFFSVMNACQKALRQKQCQTLYLIRVGSVGTAKLKGNQIYRKIFTGSPHRHIRETLTSVHYLATYQELVKSARANELVLAGKTISVDELESLIRQTEILKKCKLLKDLGIFDSVVEDVKEREEIVEVADEKAQEIKTFLLNRLKTQNCMALAALQENAIARFGDLNKTTIKQQVKMLIEEDSAMIYNPTKPLEEQLIAWVPQGTTDSSGRFPPF</sequence>
<dbReference type="RefSeq" id="WP_194031317.1">
    <property type="nucleotide sequence ID" value="NZ_JADEWZ010000041.1"/>
</dbReference>
<dbReference type="EMBL" id="JADEWZ010000041">
    <property type="protein sequence ID" value="MBE9118228.1"/>
    <property type="molecule type" value="Genomic_DNA"/>
</dbReference>
<dbReference type="AlphaFoldDB" id="A0A8J7IWR1"/>
<evidence type="ECO:0000313" key="1">
    <source>
        <dbReference type="EMBL" id="MBE9118228.1"/>
    </source>
</evidence>
<dbReference type="Gene3D" id="3.40.50.300">
    <property type="entry name" value="P-loop containing nucleotide triphosphate hydrolases"/>
    <property type="match status" value="1"/>
</dbReference>
<dbReference type="GO" id="GO:0005524">
    <property type="term" value="F:ATP binding"/>
    <property type="evidence" value="ECO:0007669"/>
    <property type="project" value="UniProtKB-KW"/>
</dbReference>
<organism evidence="1 2">
    <name type="scientific">Lusitaniella coriacea LEGE 07157</name>
    <dbReference type="NCBI Taxonomy" id="945747"/>
    <lineage>
        <taxon>Bacteria</taxon>
        <taxon>Bacillati</taxon>
        <taxon>Cyanobacteriota</taxon>
        <taxon>Cyanophyceae</taxon>
        <taxon>Spirulinales</taxon>
        <taxon>Lusitaniellaceae</taxon>
        <taxon>Lusitaniella</taxon>
    </lineage>
</organism>
<gene>
    <name evidence="1" type="ORF">IQ249_20240</name>
</gene>
<comment type="caution">
    <text evidence="1">The sequence shown here is derived from an EMBL/GenBank/DDBJ whole genome shotgun (WGS) entry which is preliminary data.</text>
</comment>
<dbReference type="SUPFAM" id="SSF52540">
    <property type="entry name" value="P-loop containing nucleoside triphosphate hydrolases"/>
    <property type="match status" value="2"/>
</dbReference>
<accession>A0A8J7IWR1</accession>
<dbReference type="InterPro" id="IPR027417">
    <property type="entry name" value="P-loop_NTPase"/>
</dbReference>
<reference evidence="1" key="1">
    <citation type="submission" date="2020-10" db="EMBL/GenBank/DDBJ databases">
        <authorList>
            <person name="Castelo-Branco R."/>
            <person name="Eusebio N."/>
            <person name="Adriana R."/>
            <person name="Vieira A."/>
            <person name="Brugerolle De Fraissinette N."/>
            <person name="Rezende De Castro R."/>
            <person name="Schneider M.P."/>
            <person name="Vasconcelos V."/>
            <person name="Leao P.N."/>
        </authorList>
    </citation>
    <scope>NUCLEOTIDE SEQUENCE</scope>
    <source>
        <strain evidence="1">LEGE 07157</strain>
    </source>
</reference>
<proteinExistence type="predicted"/>
<evidence type="ECO:0000313" key="2">
    <source>
        <dbReference type="Proteomes" id="UP000654482"/>
    </source>
</evidence>
<dbReference type="InterPro" id="IPR025662">
    <property type="entry name" value="Sigma_54_int_dom_ATP-bd_1"/>
</dbReference>
<dbReference type="Proteomes" id="UP000654482">
    <property type="component" value="Unassembled WGS sequence"/>
</dbReference>
<keyword evidence="1" id="KW-0067">ATP-binding</keyword>
<keyword evidence="2" id="KW-1185">Reference proteome</keyword>